<keyword evidence="2" id="KW-1185">Reference proteome</keyword>
<dbReference type="AlphaFoldDB" id="A0AAV0C7L9"/>
<reference evidence="1" key="1">
    <citation type="submission" date="2022-07" db="EMBL/GenBank/DDBJ databases">
        <authorList>
            <person name="Macas J."/>
            <person name="Novak P."/>
            <person name="Neumann P."/>
        </authorList>
    </citation>
    <scope>NUCLEOTIDE SEQUENCE</scope>
</reference>
<dbReference type="Proteomes" id="UP001152523">
    <property type="component" value="Unassembled WGS sequence"/>
</dbReference>
<dbReference type="EMBL" id="CAMAPF010000018">
    <property type="protein sequence ID" value="CAH9070718.1"/>
    <property type="molecule type" value="Genomic_DNA"/>
</dbReference>
<protein>
    <submittedName>
        <fullName evidence="1">Uncharacterized protein</fullName>
    </submittedName>
</protein>
<evidence type="ECO:0000313" key="2">
    <source>
        <dbReference type="Proteomes" id="UP001152523"/>
    </source>
</evidence>
<organism evidence="1 2">
    <name type="scientific">Cuscuta epithymum</name>
    <dbReference type="NCBI Taxonomy" id="186058"/>
    <lineage>
        <taxon>Eukaryota</taxon>
        <taxon>Viridiplantae</taxon>
        <taxon>Streptophyta</taxon>
        <taxon>Embryophyta</taxon>
        <taxon>Tracheophyta</taxon>
        <taxon>Spermatophyta</taxon>
        <taxon>Magnoliopsida</taxon>
        <taxon>eudicotyledons</taxon>
        <taxon>Gunneridae</taxon>
        <taxon>Pentapetalae</taxon>
        <taxon>asterids</taxon>
        <taxon>lamiids</taxon>
        <taxon>Solanales</taxon>
        <taxon>Convolvulaceae</taxon>
        <taxon>Cuscuteae</taxon>
        <taxon>Cuscuta</taxon>
        <taxon>Cuscuta subgen. Cuscuta</taxon>
    </lineage>
</organism>
<evidence type="ECO:0000313" key="1">
    <source>
        <dbReference type="EMBL" id="CAH9070718.1"/>
    </source>
</evidence>
<accession>A0AAV0C7L9</accession>
<name>A0AAV0C7L9_9ASTE</name>
<comment type="caution">
    <text evidence="1">The sequence shown here is derived from an EMBL/GenBank/DDBJ whole genome shotgun (WGS) entry which is preliminary data.</text>
</comment>
<proteinExistence type="predicted"/>
<sequence>MPCIPGEARSLADGASRRASEVIIESPDAAIPQSAECLHRELGSSQTGISPRRKNQPDDLAAPWIWLQTYSPLSTCTDLPSPPFPTLRFLLSVVRGPGFTIGSGAVTSA</sequence>
<gene>
    <name evidence="1" type="ORF">CEPIT_LOCUS3572</name>
</gene>